<accession>A0A1Z4LJT2</accession>
<gene>
    <name evidence="1" type="ORF">NIES267_09870</name>
</gene>
<name>A0A1Z4LJT2_9CYAN</name>
<evidence type="ECO:0000313" key="1">
    <source>
        <dbReference type="EMBL" id="BAY81510.1"/>
    </source>
</evidence>
<organism evidence="1 2">
    <name type="scientific">Calothrix parasitica NIES-267</name>
    <dbReference type="NCBI Taxonomy" id="1973488"/>
    <lineage>
        <taxon>Bacteria</taxon>
        <taxon>Bacillati</taxon>
        <taxon>Cyanobacteriota</taxon>
        <taxon>Cyanophyceae</taxon>
        <taxon>Nostocales</taxon>
        <taxon>Calotrichaceae</taxon>
        <taxon>Calothrix</taxon>
    </lineage>
</organism>
<dbReference type="Proteomes" id="UP000218418">
    <property type="component" value="Chromosome"/>
</dbReference>
<dbReference type="EMBL" id="AP018227">
    <property type="protein sequence ID" value="BAY81510.1"/>
    <property type="molecule type" value="Genomic_DNA"/>
</dbReference>
<proteinExistence type="predicted"/>
<protein>
    <submittedName>
        <fullName evidence="1">CHP1784-containing protein</fullName>
    </submittedName>
</protein>
<sequence length="79" mass="8967">MLAFIQSIVVNKFPELSKEEIEAMINLGDDIEKTGYYQSVKKEVSLKAAKKLLEEGDSIERVAKVLDLDIEEVRKLAQK</sequence>
<dbReference type="AlphaFoldDB" id="A0A1Z4LJT2"/>
<reference evidence="1 2" key="1">
    <citation type="submission" date="2017-06" db="EMBL/GenBank/DDBJ databases">
        <title>Genome sequencing of cyanobaciteial culture collection at National Institute for Environmental Studies (NIES).</title>
        <authorList>
            <person name="Hirose Y."/>
            <person name="Shimura Y."/>
            <person name="Fujisawa T."/>
            <person name="Nakamura Y."/>
            <person name="Kawachi M."/>
        </authorList>
    </citation>
    <scope>NUCLEOTIDE SEQUENCE [LARGE SCALE GENOMIC DNA]</scope>
    <source>
        <strain evidence="1 2">NIES-267</strain>
    </source>
</reference>
<keyword evidence="2" id="KW-1185">Reference proteome</keyword>
<evidence type="ECO:0000313" key="2">
    <source>
        <dbReference type="Proteomes" id="UP000218418"/>
    </source>
</evidence>